<name>A0A9D1G1H5_9FIRM</name>
<dbReference type="PIRSF" id="PIRSF002583">
    <property type="entry name" value="Hsp90"/>
    <property type="match status" value="1"/>
</dbReference>
<dbReference type="PRINTS" id="PR00775">
    <property type="entry name" value="HEATSHOCK90"/>
</dbReference>
<evidence type="ECO:0000313" key="8">
    <source>
        <dbReference type="Proteomes" id="UP000824140"/>
    </source>
</evidence>
<dbReference type="InterPro" id="IPR037196">
    <property type="entry name" value="HSP90_C"/>
</dbReference>
<feature type="binding site" evidence="5">
    <location>
        <position position="37"/>
    </location>
    <ligand>
        <name>ATP</name>
        <dbReference type="ChEBI" id="CHEBI:30616"/>
    </ligand>
</feature>
<evidence type="ECO:0000256" key="3">
    <source>
        <dbReference type="ARBA" id="ARBA00022840"/>
    </source>
</evidence>
<dbReference type="PROSITE" id="PS00298">
    <property type="entry name" value="HSP90"/>
    <property type="match status" value="1"/>
</dbReference>
<feature type="binding site" evidence="5">
    <location>
        <position position="33"/>
    </location>
    <ligand>
        <name>ATP</name>
        <dbReference type="ChEBI" id="CHEBI:30616"/>
    </ligand>
</feature>
<dbReference type="Proteomes" id="UP000824140">
    <property type="component" value="Unassembled WGS sequence"/>
</dbReference>
<dbReference type="GO" id="GO:0051082">
    <property type="term" value="F:unfolded protein binding"/>
    <property type="evidence" value="ECO:0007669"/>
    <property type="project" value="InterPro"/>
</dbReference>
<dbReference type="Pfam" id="PF00183">
    <property type="entry name" value="HSP90"/>
    <property type="match status" value="1"/>
</dbReference>
<feature type="binding site" evidence="5">
    <location>
        <begin position="97"/>
        <end position="98"/>
    </location>
    <ligand>
        <name>ATP</name>
        <dbReference type="ChEBI" id="CHEBI:30616"/>
    </ligand>
</feature>
<gene>
    <name evidence="7" type="primary">htpG</name>
    <name evidence="7" type="ORF">IAA84_09605</name>
</gene>
<dbReference type="GO" id="GO:0016887">
    <property type="term" value="F:ATP hydrolysis activity"/>
    <property type="evidence" value="ECO:0007669"/>
    <property type="project" value="InterPro"/>
</dbReference>
<feature type="binding site" evidence="5">
    <location>
        <position position="170"/>
    </location>
    <ligand>
        <name>ATP</name>
        <dbReference type="ChEBI" id="CHEBI:30616"/>
    </ligand>
</feature>
<dbReference type="InterPro" id="IPR019805">
    <property type="entry name" value="Heat_shock_protein_90_CS"/>
</dbReference>
<sequence length="621" mass="71544">MMAEKGSISIHAQNIMPVIKKWLYSDKDIFLREIVSNACDAIAKYKMLASSGQAQAEESYAVNIVADEEKGTLSVSDNGIGMTADEVRKYIAQVAFSGAEEFLKQYKPSEGENGGIIGHFGLGFYSSFMVSDEVSIDTLSWEEGAQAVRWVSADGMEYEMEPSQRTQRGTTVTMKLSEENHEFLHLHQLRETLEKYCAFMPVPIYLSVIEPPKAEEEKSEEEKGEEKPAGEKKPEQVNETNPLWMRRPGEVTDEEYREFYHKVFHDYRDPLFWIHLNAEYPFNLKGILYFPKLENEFTASEGVIKLYNNQVFVADNIKEVIPEFLMLLKGVIDCPDLPLNVSRSFLQNDGYVKKMAAYITRKVADRLVNEFNTRREDYEKYWRDIHPFVKYGCIRDEKFFDRVKEAILFEKTSGGFTTLKELEDKGETVYYTSDAKRQAHLIAQYTSQDKDVIVLDTLIDNNFISFLEFSGKEQNLKFQRVDASTEGLTEEGETDEAARASLEEKFRKALDDKELEVKLTRFKSDDLPATITVDEQSRRFTDMSRQWGGGFQMPEHRTLTLNEKHPLVKYLISAEEEGDITQMVCRQIVDLCEMARQPLVADRMVDFLNRSNKLLTMLAEK</sequence>
<dbReference type="SUPFAM" id="SSF54211">
    <property type="entry name" value="Ribosomal protein S5 domain 2-like"/>
    <property type="match status" value="1"/>
</dbReference>
<keyword evidence="2 5" id="KW-0547">Nucleotide-binding</keyword>
<evidence type="ECO:0000256" key="5">
    <source>
        <dbReference type="PIRSR" id="PIRSR002583-1"/>
    </source>
</evidence>
<dbReference type="InterPro" id="IPR001404">
    <property type="entry name" value="Hsp90_fam"/>
</dbReference>
<evidence type="ECO:0000256" key="2">
    <source>
        <dbReference type="ARBA" id="ARBA00022741"/>
    </source>
</evidence>
<feature type="binding site" evidence="5">
    <location>
        <position position="77"/>
    </location>
    <ligand>
        <name>ATP</name>
        <dbReference type="ChEBI" id="CHEBI:30616"/>
    </ligand>
</feature>
<dbReference type="Pfam" id="PF13589">
    <property type="entry name" value="HATPase_c_3"/>
    <property type="match status" value="1"/>
</dbReference>
<comment type="similarity">
    <text evidence="1">Belongs to the heat shock protein 90 family.</text>
</comment>
<dbReference type="SUPFAM" id="SSF110942">
    <property type="entry name" value="HSP90 C-terminal domain"/>
    <property type="match status" value="1"/>
</dbReference>
<dbReference type="SUPFAM" id="SSF55874">
    <property type="entry name" value="ATPase domain of HSP90 chaperone/DNA topoisomerase II/histidine kinase"/>
    <property type="match status" value="1"/>
</dbReference>
<dbReference type="InterPro" id="IPR020568">
    <property type="entry name" value="Ribosomal_Su5_D2-typ_SF"/>
</dbReference>
<reference evidence="7" key="2">
    <citation type="journal article" date="2021" name="PeerJ">
        <title>Extensive microbial diversity within the chicken gut microbiome revealed by metagenomics and culture.</title>
        <authorList>
            <person name="Gilroy R."/>
            <person name="Ravi A."/>
            <person name="Getino M."/>
            <person name="Pursley I."/>
            <person name="Horton D.L."/>
            <person name="Alikhan N.F."/>
            <person name="Baker D."/>
            <person name="Gharbi K."/>
            <person name="Hall N."/>
            <person name="Watson M."/>
            <person name="Adriaenssens E.M."/>
            <person name="Foster-Nyarko E."/>
            <person name="Jarju S."/>
            <person name="Secka A."/>
            <person name="Antonio M."/>
            <person name="Oren A."/>
            <person name="Chaudhuri R.R."/>
            <person name="La Ragione R."/>
            <person name="Hildebrand F."/>
            <person name="Pallen M.J."/>
        </authorList>
    </citation>
    <scope>NUCLEOTIDE SEQUENCE</scope>
    <source>
        <strain evidence="7">13766</strain>
    </source>
</reference>
<dbReference type="GO" id="GO:0140662">
    <property type="term" value="F:ATP-dependent protein folding chaperone"/>
    <property type="evidence" value="ECO:0007669"/>
    <property type="project" value="InterPro"/>
</dbReference>
<dbReference type="EMBL" id="DVJN01000189">
    <property type="protein sequence ID" value="HIS93257.1"/>
    <property type="molecule type" value="Genomic_DNA"/>
</dbReference>
<feature type="compositionally biased region" description="Basic and acidic residues" evidence="6">
    <location>
        <begin position="213"/>
        <end position="236"/>
    </location>
</feature>
<evidence type="ECO:0000256" key="1">
    <source>
        <dbReference type="ARBA" id="ARBA00008239"/>
    </source>
</evidence>
<evidence type="ECO:0000256" key="4">
    <source>
        <dbReference type="ARBA" id="ARBA00023186"/>
    </source>
</evidence>
<dbReference type="InterPro" id="IPR036890">
    <property type="entry name" value="HATPase_C_sf"/>
</dbReference>
<proteinExistence type="inferred from homology"/>
<dbReference type="Gene3D" id="3.30.230.80">
    <property type="match status" value="1"/>
</dbReference>
<dbReference type="CDD" id="cd16927">
    <property type="entry name" value="HATPase_Hsp90-like"/>
    <property type="match status" value="1"/>
</dbReference>
<comment type="caution">
    <text evidence="7">The sequence shown here is derived from an EMBL/GenBank/DDBJ whole genome shotgun (WGS) entry which is preliminary data.</text>
</comment>
<evidence type="ECO:0000256" key="6">
    <source>
        <dbReference type="SAM" id="MobiDB-lite"/>
    </source>
</evidence>
<feature type="region of interest" description="Disordered" evidence="6">
    <location>
        <begin position="213"/>
        <end position="240"/>
    </location>
</feature>
<feature type="binding site" evidence="5">
    <location>
        <position position="82"/>
    </location>
    <ligand>
        <name>ATP</name>
        <dbReference type="ChEBI" id="CHEBI:30616"/>
    </ligand>
</feature>
<dbReference type="AlphaFoldDB" id="A0A9D1G1H5"/>
<dbReference type="NCBIfam" id="NF003555">
    <property type="entry name" value="PRK05218.1"/>
    <property type="match status" value="1"/>
</dbReference>
<protein>
    <submittedName>
        <fullName evidence="7">Molecular chaperone HtpG</fullName>
    </submittedName>
</protein>
<dbReference type="Gene3D" id="1.20.120.790">
    <property type="entry name" value="Heat shock protein 90, C-terminal domain"/>
    <property type="match status" value="1"/>
</dbReference>
<accession>A0A9D1G1H5</accession>
<dbReference type="GO" id="GO:0005524">
    <property type="term" value="F:ATP binding"/>
    <property type="evidence" value="ECO:0007669"/>
    <property type="project" value="UniProtKB-KW"/>
</dbReference>
<dbReference type="Gene3D" id="3.40.50.11260">
    <property type="match status" value="1"/>
</dbReference>
<dbReference type="InterPro" id="IPR020575">
    <property type="entry name" value="Hsp90_N"/>
</dbReference>
<dbReference type="PANTHER" id="PTHR11528">
    <property type="entry name" value="HEAT SHOCK PROTEIN 90 FAMILY MEMBER"/>
    <property type="match status" value="1"/>
</dbReference>
<organism evidence="7 8">
    <name type="scientific">Candidatus Alectryocaccomicrobium excrementavium</name>
    <dbReference type="NCBI Taxonomy" id="2840668"/>
    <lineage>
        <taxon>Bacteria</taxon>
        <taxon>Bacillati</taxon>
        <taxon>Bacillota</taxon>
        <taxon>Clostridia</taxon>
        <taxon>Candidatus Alectryocaccomicrobium</taxon>
    </lineage>
</organism>
<dbReference type="Gene3D" id="3.30.565.10">
    <property type="entry name" value="Histidine kinase-like ATPase, C-terminal domain"/>
    <property type="match status" value="1"/>
</dbReference>
<keyword evidence="3 5" id="KW-0067">ATP-binding</keyword>
<feature type="binding site" evidence="5">
    <location>
        <position position="343"/>
    </location>
    <ligand>
        <name>ATP</name>
        <dbReference type="ChEBI" id="CHEBI:30616"/>
    </ligand>
</feature>
<keyword evidence="4" id="KW-0143">Chaperone</keyword>
<evidence type="ECO:0000313" key="7">
    <source>
        <dbReference type="EMBL" id="HIS93257.1"/>
    </source>
</evidence>
<reference evidence="7" key="1">
    <citation type="submission" date="2020-10" db="EMBL/GenBank/DDBJ databases">
        <authorList>
            <person name="Gilroy R."/>
        </authorList>
    </citation>
    <scope>NUCLEOTIDE SEQUENCE</scope>
    <source>
        <strain evidence="7">13766</strain>
    </source>
</reference>